<dbReference type="Proteomes" id="UP000698242">
    <property type="component" value="Unassembled WGS sequence"/>
</dbReference>
<keyword evidence="5" id="KW-0547">Nucleotide-binding</keyword>
<dbReference type="InterPro" id="IPR017871">
    <property type="entry name" value="ABC_transporter-like_CS"/>
</dbReference>
<evidence type="ECO:0000313" key="9">
    <source>
        <dbReference type="EMBL" id="KAF0675137.1"/>
    </source>
</evidence>
<dbReference type="SMART" id="SM00382">
    <property type="entry name" value="AAA"/>
    <property type="match status" value="1"/>
</dbReference>
<proteinExistence type="inferred from homology"/>
<dbReference type="Gene3D" id="2.40.50.140">
    <property type="entry name" value="Nucleic acid-binding proteins"/>
    <property type="match status" value="1"/>
</dbReference>
<dbReference type="PROSITE" id="PS50893">
    <property type="entry name" value="ABC_TRANSPORTER_2"/>
    <property type="match status" value="1"/>
</dbReference>
<comment type="similarity">
    <text evidence="1">Belongs to the ABC transporter superfamily.</text>
</comment>
<dbReference type="RefSeq" id="WP_159966039.1">
    <property type="nucleotide sequence ID" value="NZ_APKE01000029.1"/>
</dbReference>
<name>A0A921NQ86_9RHOB</name>
<evidence type="ECO:0000256" key="4">
    <source>
        <dbReference type="ARBA" id="ARBA00022519"/>
    </source>
</evidence>
<keyword evidence="4" id="KW-0997">Cell inner membrane</keyword>
<dbReference type="SUPFAM" id="SSF50331">
    <property type="entry name" value="MOP-like"/>
    <property type="match status" value="1"/>
</dbReference>
<sequence length="378" mass="40740">MADLKLKDVAKAYGNVEVLSDINLEIERGELIVFVGPSGCGKSTLLRMIAGLEKITGGELQIDGRVVNNVPPAQRGIAMVFQSYALYPHMTVRDNMAFALKIAKKSKDEIEAAISKAARILQLEPYLDRLPKALSGGQRQRVAIGRSIVRDPKVYLFDEPLSNLDAALRVATRIEIAQLKEAMPESTMIYVTHDQVEAMTLATRIVVLAGGGIAQVGTPLQLYEKPENEFVAQFIGSPAMNLLPGKITEVGARTVVQMDGGGMAVSDYPSREEDMGAAVNIGVRPEDMAETDGSGTHIYEGKVGITEALGEVTLLYFETGSEEPVIAKLPGIHSDLRGRTVKLGAVPSKVHIFKDGASLLYRDGGKTATSRNLKVSVH</sequence>
<evidence type="ECO:0000256" key="7">
    <source>
        <dbReference type="ARBA" id="ARBA00023136"/>
    </source>
</evidence>
<dbReference type="InterPro" id="IPR015855">
    <property type="entry name" value="ABC_transpr_MalK-like"/>
</dbReference>
<dbReference type="GO" id="GO:0055052">
    <property type="term" value="C:ATP-binding cassette (ABC) transporter complex, substrate-binding subunit-containing"/>
    <property type="evidence" value="ECO:0007669"/>
    <property type="project" value="TreeGrafter"/>
</dbReference>
<dbReference type="InterPro" id="IPR003439">
    <property type="entry name" value="ABC_transporter-like_ATP-bd"/>
</dbReference>
<evidence type="ECO:0000256" key="6">
    <source>
        <dbReference type="ARBA" id="ARBA00022840"/>
    </source>
</evidence>
<dbReference type="AlphaFoldDB" id="A0A921NQ86"/>
<dbReference type="PANTHER" id="PTHR43875:SF3">
    <property type="entry name" value="MALTOSE_MALTODEXTRIN IMPORT ATP-BINDING PROTEIN MALK"/>
    <property type="match status" value="1"/>
</dbReference>
<dbReference type="InterPro" id="IPR027417">
    <property type="entry name" value="P-loop_NTPase"/>
</dbReference>
<dbReference type="NCBIfam" id="NF008653">
    <property type="entry name" value="PRK11650.1"/>
    <property type="match status" value="1"/>
</dbReference>
<evidence type="ECO:0000256" key="1">
    <source>
        <dbReference type="ARBA" id="ARBA00005417"/>
    </source>
</evidence>
<evidence type="ECO:0000256" key="3">
    <source>
        <dbReference type="ARBA" id="ARBA00022475"/>
    </source>
</evidence>
<evidence type="ECO:0000256" key="5">
    <source>
        <dbReference type="ARBA" id="ARBA00022741"/>
    </source>
</evidence>
<dbReference type="PROSITE" id="PS00211">
    <property type="entry name" value="ABC_TRANSPORTER_1"/>
    <property type="match status" value="1"/>
</dbReference>
<keyword evidence="10" id="KW-1185">Reference proteome</keyword>
<dbReference type="Gene3D" id="3.40.50.300">
    <property type="entry name" value="P-loop containing nucleotide triphosphate hydrolases"/>
    <property type="match status" value="1"/>
</dbReference>
<dbReference type="Pfam" id="PF00005">
    <property type="entry name" value="ABC_tran"/>
    <property type="match status" value="1"/>
</dbReference>
<protein>
    <submittedName>
        <fullName evidence="9">ABC alpha-glucoside transporter ATPase subunit AglK</fullName>
    </submittedName>
</protein>
<gene>
    <name evidence="9" type="primary">aglK</name>
    <name evidence="9" type="ORF">PMES_02505</name>
</gene>
<dbReference type="InterPro" id="IPR008995">
    <property type="entry name" value="Mo/tungstate-bd_C_term_dom"/>
</dbReference>
<keyword evidence="3" id="KW-1003">Cell membrane</keyword>
<evidence type="ECO:0000313" key="10">
    <source>
        <dbReference type="Proteomes" id="UP000698242"/>
    </source>
</evidence>
<dbReference type="InterPro" id="IPR047641">
    <property type="entry name" value="ABC_transpr_MalK/UgpC-like"/>
</dbReference>
<dbReference type="InterPro" id="IPR012340">
    <property type="entry name" value="NA-bd_OB-fold"/>
</dbReference>
<dbReference type="SUPFAM" id="SSF52540">
    <property type="entry name" value="P-loop containing nucleoside triphosphate hydrolases"/>
    <property type="match status" value="1"/>
</dbReference>
<dbReference type="PANTHER" id="PTHR43875">
    <property type="entry name" value="MALTODEXTRIN IMPORT ATP-BINDING PROTEIN MSMX"/>
    <property type="match status" value="1"/>
</dbReference>
<feature type="domain" description="ABC transporter" evidence="8">
    <location>
        <begin position="4"/>
        <end position="235"/>
    </location>
</feature>
<dbReference type="Pfam" id="PF17912">
    <property type="entry name" value="OB_MalK"/>
    <property type="match status" value="1"/>
</dbReference>
<dbReference type="Gene3D" id="2.40.50.100">
    <property type="match status" value="1"/>
</dbReference>
<keyword evidence="6" id="KW-0067">ATP-binding</keyword>
<comment type="caution">
    <text evidence="9">The sequence shown here is derived from an EMBL/GenBank/DDBJ whole genome shotgun (WGS) entry which is preliminary data.</text>
</comment>
<keyword evidence="7" id="KW-0472">Membrane</keyword>
<dbReference type="InterPro" id="IPR040582">
    <property type="entry name" value="OB_MalK-like"/>
</dbReference>
<keyword evidence="2" id="KW-0813">Transport</keyword>
<organism evidence="9 10">
    <name type="scientific">Profundibacterium mesophilum KAUST100406-0324</name>
    <dbReference type="NCBI Taxonomy" id="1037889"/>
    <lineage>
        <taxon>Bacteria</taxon>
        <taxon>Pseudomonadati</taxon>
        <taxon>Pseudomonadota</taxon>
        <taxon>Alphaproteobacteria</taxon>
        <taxon>Rhodobacterales</taxon>
        <taxon>Roseobacteraceae</taxon>
        <taxon>Profundibacterium</taxon>
    </lineage>
</organism>
<dbReference type="CDD" id="cd03301">
    <property type="entry name" value="ABC_MalK_N"/>
    <property type="match status" value="1"/>
</dbReference>
<evidence type="ECO:0000256" key="2">
    <source>
        <dbReference type="ARBA" id="ARBA00022448"/>
    </source>
</evidence>
<dbReference type="GO" id="GO:0015423">
    <property type="term" value="F:ABC-type maltose transporter activity"/>
    <property type="evidence" value="ECO:0007669"/>
    <property type="project" value="TreeGrafter"/>
</dbReference>
<dbReference type="GO" id="GO:1990060">
    <property type="term" value="C:maltose transport complex"/>
    <property type="evidence" value="ECO:0007669"/>
    <property type="project" value="TreeGrafter"/>
</dbReference>
<accession>A0A921NQ86</accession>
<reference evidence="9" key="1">
    <citation type="submission" date="2013-03" db="EMBL/GenBank/DDBJ databases">
        <title>Genome Sequence of the Profundibacterium mesophilum strain KAUST100406-0324T from Red Sea, a novel genus in the family Rhodobacteraceae.</title>
        <authorList>
            <person name="Essack M."/>
            <person name="Alam I."/>
            <person name="Lafi F."/>
            <person name="Alawi W."/>
            <person name="Kamanu F."/>
            <person name="Al-Suwailem A."/>
            <person name="Lee O.O."/>
            <person name="Xu Y."/>
            <person name="Bajic V."/>
            <person name="Qian P.-Y."/>
            <person name="Archer J."/>
        </authorList>
    </citation>
    <scope>NUCLEOTIDE SEQUENCE</scope>
    <source>
        <strain evidence="9">KAUST100406-0324</strain>
    </source>
</reference>
<dbReference type="GO" id="GO:0016887">
    <property type="term" value="F:ATP hydrolysis activity"/>
    <property type="evidence" value="ECO:0007669"/>
    <property type="project" value="InterPro"/>
</dbReference>
<dbReference type="EMBL" id="APKE01000029">
    <property type="protein sequence ID" value="KAF0675137.1"/>
    <property type="molecule type" value="Genomic_DNA"/>
</dbReference>
<dbReference type="FunFam" id="3.40.50.300:FF:000042">
    <property type="entry name" value="Maltose/maltodextrin ABC transporter, ATP-binding protein"/>
    <property type="match status" value="1"/>
</dbReference>
<dbReference type="GO" id="GO:0005524">
    <property type="term" value="F:ATP binding"/>
    <property type="evidence" value="ECO:0007669"/>
    <property type="project" value="UniProtKB-KW"/>
</dbReference>
<dbReference type="OrthoDB" id="9802264at2"/>
<evidence type="ECO:0000259" key="8">
    <source>
        <dbReference type="PROSITE" id="PS50893"/>
    </source>
</evidence>
<dbReference type="InterPro" id="IPR003593">
    <property type="entry name" value="AAA+_ATPase"/>
</dbReference>